<dbReference type="HOGENOM" id="CLU_097488_4_2_7"/>
<keyword evidence="3" id="KW-1185">Reference proteome</keyword>
<dbReference type="OrthoDB" id="371169at2"/>
<sequence>MQGTPLPGRYRHYKGGNYQVIGTARHSETDEQLVVYRCLYDNDSLWVRPLAMFLEIVLVEGREVPRFERFD</sequence>
<dbReference type="KEGG" id="gur:Gura_0262"/>
<protein>
    <recommendedName>
        <fullName evidence="1">DUF1653 domain-containing protein</fullName>
    </recommendedName>
</protein>
<dbReference type="Pfam" id="PF07866">
    <property type="entry name" value="DUF1653"/>
    <property type="match status" value="1"/>
</dbReference>
<gene>
    <name evidence="2" type="ordered locus">Gura_0262</name>
</gene>
<proteinExistence type="predicted"/>
<accession>A5GD75</accession>
<dbReference type="RefSeq" id="WP_011937205.1">
    <property type="nucleotide sequence ID" value="NC_009483.1"/>
</dbReference>
<evidence type="ECO:0000259" key="1">
    <source>
        <dbReference type="Pfam" id="PF07866"/>
    </source>
</evidence>
<reference evidence="2 3" key="1">
    <citation type="submission" date="2007-05" db="EMBL/GenBank/DDBJ databases">
        <title>Complete sequence of Geobacter uraniireducens Rf4.</title>
        <authorList>
            <consortium name="US DOE Joint Genome Institute"/>
            <person name="Copeland A."/>
            <person name="Lucas S."/>
            <person name="Lapidus A."/>
            <person name="Barry K."/>
            <person name="Detter J.C."/>
            <person name="Glavina del Rio T."/>
            <person name="Hammon N."/>
            <person name="Israni S."/>
            <person name="Dalin E."/>
            <person name="Tice H."/>
            <person name="Pitluck S."/>
            <person name="Chertkov O."/>
            <person name="Brettin T."/>
            <person name="Bruce D."/>
            <person name="Han C."/>
            <person name="Schmutz J."/>
            <person name="Larimer F."/>
            <person name="Land M."/>
            <person name="Hauser L."/>
            <person name="Kyrpides N."/>
            <person name="Mikhailova N."/>
            <person name="Shelobolina E."/>
            <person name="Aklujkar M."/>
            <person name="Lovley D."/>
            <person name="Richardson P."/>
        </authorList>
    </citation>
    <scope>NUCLEOTIDE SEQUENCE [LARGE SCALE GENOMIC DNA]</scope>
    <source>
        <strain evidence="2 3">Rf4</strain>
    </source>
</reference>
<evidence type="ECO:0000313" key="2">
    <source>
        <dbReference type="EMBL" id="ABQ24478.1"/>
    </source>
</evidence>
<dbReference type="EMBL" id="CP000698">
    <property type="protein sequence ID" value="ABQ24478.1"/>
    <property type="molecule type" value="Genomic_DNA"/>
</dbReference>
<name>A5GD75_GEOUR</name>
<organism evidence="2 3">
    <name type="scientific">Geotalea uraniireducens (strain Rf4)</name>
    <name type="common">Geobacter uraniireducens</name>
    <dbReference type="NCBI Taxonomy" id="351605"/>
    <lineage>
        <taxon>Bacteria</taxon>
        <taxon>Pseudomonadati</taxon>
        <taxon>Thermodesulfobacteriota</taxon>
        <taxon>Desulfuromonadia</taxon>
        <taxon>Geobacterales</taxon>
        <taxon>Geobacteraceae</taxon>
        <taxon>Geotalea</taxon>
    </lineage>
</organism>
<dbReference type="Proteomes" id="UP000006695">
    <property type="component" value="Chromosome"/>
</dbReference>
<evidence type="ECO:0000313" key="3">
    <source>
        <dbReference type="Proteomes" id="UP000006695"/>
    </source>
</evidence>
<dbReference type="InterPro" id="IPR023387">
    <property type="entry name" value="DUF1653-like_dom"/>
</dbReference>
<dbReference type="AlphaFoldDB" id="A5GD75"/>
<dbReference type="Gene3D" id="2.30.30.320">
    <property type="entry name" value="DUF1653-like domain"/>
    <property type="match status" value="1"/>
</dbReference>
<dbReference type="InterPro" id="IPR037135">
    <property type="entry name" value="DUF1653-like_dom_sf"/>
</dbReference>
<feature type="domain" description="DUF1653" evidence="1">
    <location>
        <begin position="8"/>
        <end position="68"/>
    </location>
</feature>